<accession>A0A6J4PQN2</accession>
<sequence length="263" mass="27121">VEANDLVVPGSCGFPGDRAGADGRAFLPCGGRCGVAGDPSGHRPGDRPGLPPGRGAGAAVHGRAPGHEGATRLPGRHHGVARGGAMGVGRRPVRAQVVPGDREGAGHRRVHADPAVPTAVQADAGRRPRERDDDHDQHRLDQEAPGRPRDGGPRADARDPEVPPGRPGLADRGAGRLRAVLRGRTGVEAGRVQRRPDELQERLPAGGGVFGLARADEGAGRGGQAERRHAGRDVQARDVQGGRRRGPGRTVGGVQGGEEGEEV</sequence>
<feature type="non-terminal residue" evidence="2">
    <location>
        <position position="1"/>
    </location>
</feature>
<evidence type="ECO:0000256" key="1">
    <source>
        <dbReference type="SAM" id="MobiDB-lite"/>
    </source>
</evidence>
<feature type="non-terminal residue" evidence="2">
    <location>
        <position position="263"/>
    </location>
</feature>
<feature type="compositionally biased region" description="Low complexity" evidence="1">
    <location>
        <begin position="167"/>
        <end position="186"/>
    </location>
</feature>
<name>A0A6J4PQN2_9BACT</name>
<reference evidence="2" key="1">
    <citation type="submission" date="2020-02" db="EMBL/GenBank/DDBJ databases">
        <authorList>
            <person name="Meier V. D."/>
        </authorList>
    </citation>
    <scope>NUCLEOTIDE SEQUENCE</scope>
    <source>
        <strain evidence="2">AVDCRST_MAG64</strain>
    </source>
</reference>
<proteinExistence type="predicted"/>
<evidence type="ECO:0000313" key="2">
    <source>
        <dbReference type="EMBL" id="CAA9416722.1"/>
    </source>
</evidence>
<gene>
    <name evidence="2" type="ORF">AVDCRST_MAG64-2643</name>
</gene>
<organism evidence="2">
    <name type="scientific">uncultured Phycisphaerae bacterium</name>
    <dbReference type="NCBI Taxonomy" id="904963"/>
    <lineage>
        <taxon>Bacteria</taxon>
        <taxon>Pseudomonadati</taxon>
        <taxon>Planctomycetota</taxon>
        <taxon>Phycisphaerae</taxon>
        <taxon>environmental samples</taxon>
    </lineage>
</organism>
<protein>
    <submittedName>
        <fullName evidence="2">Uncharacterized protein</fullName>
    </submittedName>
</protein>
<feature type="compositionally biased region" description="Basic and acidic residues" evidence="1">
    <location>
        <begin position="214"/>
        <end position="236"/>
    </location>
</feature>
<dbReference type="AlphaFoldDB" id="A0A6J4PQN2"/>
<dbReference type="EMBL" id="CADCUQ010000592">
    <property type="protein sequence ID" value="CAA9416722.1"/>
    <property type="molecule type" value="Genomic_DNA"/>
</dbReference>
<feature type="compositionally biased region" description="Basic and acidic residues" evidence="1">
    <location>
        <begin position="124"/>
        <end position="161"/>
    </location>
</feature>
<feature type="region of interest" description="Disordered" evidence="1">
    <location>
        <begin position="33"/>
        <end position="263"/>
    </location>
</feature>